<evidence type="ECO:0000313" key="3">
    <source>
        <dbReference type="Proteomes" id="UP000253034"/>
    </source>
</evidence>
<comment type="caution">
    <text evidence="2">The sequence shown here is derived from an EMBL/GenBank/DDBJ whole genome shotgun (WGS) entry which is preliminary data.</text>
</comment>
<gene>
    <name evidence="2" type="ORF">DFR58_111109</name>
</gene>
<organism evidence="2 3">
    <name type="scientific">Anaerobacterium chartisolvens</name>
    <dbReference type="NCBI Taxonomy" id="1297424"/>
    <lineage>
        <taxon>Bacteria</taxon>
        <taxon>Bacillati</taxon>
        <taxon>Bacillota</taxon>
        <taxon>Clostridia</taxon>
        <taxon>Eubacteriales</taxon>
        <taxon>Oscillospiraceae</taxon>
        <taxon>Anaerobacterium</taxon>
    </lineage>
</organism>
<sequence length="256" mass="29065">MSVYSIKNKNVISPLFDGWQETFIWSCLQDCMGEAYADDLNKPSSAQIIVGDFCVLAGSANHEILRNRPENRQSEFIIMVPQSKHWEEAIELVFQGKAFRCTRYATKKDKTAFDKSALQKIVSQLPGEYELRMIDKALYEQSLALQWSKDLCGNYPTYEDYRLNGMGTAILKDGELVSGASSYSFYKGGIEIEIDTREDERRKGLALVCGAKLILECLERGLYPSWDAHNKGSLALAERLGYELDREYPAYEITGF</sequence>
<dbReference type="PROSITE" id="PS51186">
    <property type="entry name" value="GNAT"/>
    <property type="match status" value="1"/>
</dbReference>
<dbReference type="Gene3D" id="3.40.630.110">
    <property type="entry name" value="GNAT acetyltransferase-like"/>
    <property type="match status" value="1"/>
</dbReference>
<evidence type="ECO:0000313" key="2">
    <source>
        <dbReference type="EMBL" id="RCX16364.1"/>
    </source>
</evidence>
<dbReference type="GO" id="GO:0016747">
    <property type="term" value="F:acyltransferase activity, transferring groups other than amino-acyl groups"/>
    <property type="evidence" value="ECO:0007669"/>
    <property type="project" value="InterPro"/>
</dbReference>
<dbReference type="SUPFAM" id="SSF55729">
    <property type="entry name" value="Acyl-CoA N-acyltransferases (Nat)"/>
    <property type="match status" value="1"/>
</dbReference>
<accession>A0A369B9K5</accession>
<evidence type="ECO:0000259" key="1">
    <source>
        <dbReference type="PROSITE" id="PS51186"/>
    </source>
</evidence>
<keyword evidence="2" id="KW-0808">Transferase</keyword>
<dbReference type="InterPro" id="IPR027365">
    <property type="entry name" value="GNAT_acetyltra_YdfB-like"/>
</dbReference>
<dbReference type="PANTHER" id="PTHR31143">
    <property type="match status" value="1"/>
</dbReference>
<dbReference type="InterPro" id="IPR016181">
    <property type="entry name" value="Acyl_CoA_acyltransferase"/>
</dbReference>
<dbReference type="InterPro" id="IPR000182">
    <property type="entry name" value="GNAT_dom"/>
</dbReference>
<reference evidence="2 3" key="1">
    <citation type="submission" date="2018-07" db="EMBL/GenBank/DDBJ databases">
        <title>Genomic Encyclopedia of Type Strains, Phase IV (KMG-IV): sequencing the most valuable type-strain genomes for metagenomic binning, comparative biology and taxonomic classification.</title>
        <authorList>
            <person name="Goeker M."/>
        </authorList>
    </citation>
    <scope>NUCLEOTIDE SEQUENCE [LARGE SCALE GENOMIC DNA]</scope>
    <source>
        <strain evidence="2 3">DSM 27016</strain>
    </source>
</reference>
<dbReference type="AlphaFoldDB" id="A0A369B9K5"/>
<dbReference type="RefSeq" id="WP_114297918.1">
    <property type="nucleotide sequence ID" value="NZ_QPJT01000011.1"/>
</dbReference>
<name>A0A369B9K5_9FIRM</name>
<protein>
    <submittedName>
        <fullName evidence="2">GNAT acetyltransferase-like protein</fullName>
    </submittedName>
</protein>
<proteinExistence type="predicted"/>
<keyword evidence="3" id="KW-1185">Reference proteome</keyword>
<dbReference type="Gene3D" id="3.40.630.30">
    <property type="match status" value="1"/>
</dbReference>
<dbReference type="Proteomes" id="UP000253034">
    <property type="component" value="Unassembled WGS sequence"/>
</dbReference>
<feature type="domain" description="N-acetyltransferase" evidence="1">
    <location>
        <begin position="126"/>
        <end position="256"/>
    </location>
</feature>
<dbReference type="Pfam" id="PF12746">
    <property type="entry name" value="GNAT_acetyltran"/>
    <property type="match status" value="1"/>
</dbReference>
<dbReference type="EMBL" id="QPJT01000011">
    <property type="protein sequence ID" value="RCX16364.1"/>
    <property type="molecule type" value="Genomic_DNA"/>
</dbReference>
<dbReference type="PANTHER" id="PTHR31143:SF2">
    <property type="entry name" value="FR47-LIKE DOMAIN-CONTAINING PROTEIN-RELATED"/>
    <property type="match status" value="1"/>
</dbReference>
<dbReference type="OrthoDB" id="7054616at2"/>
<dbReference type="InterPro" id="IPR042573">
    <property type="entry name" value="GNAT_acetyltra_N"/>
</dbReference>